<name>A0A3A4JL41_9NOCA</name>
<feature type="DNA-binding region" description="H-T-H motif" evidence="4">
    <location>
        <begin position="27"/>
        <end position="46"/>
    </location>
</feature>
<proteinExistence type="predicted"/>
<dbReference type="InterPro" id="IPR023772">
    <property type="entry name" value="DNA-bd_HTH_TetR-type_CS"/>
</dbReference>
<dbReference type="SUPFAM" id="SSF48498">
    <property type="entry name" value="Tetracyclin repressor-like, C-terminal domain"/>
    <property type="match status" value="1"/>
</dbReference>
<dbReference type="PROSITE" id="PS50977">
    <property type="entry name" value="HTH_TETR_2"/>
    <property type="match status" value="1"/>
</dbReference>
<keyword evidence="2 4" id="KW-0238">DNA-binding</keyword>
<dbReference type="PANTHER" id="PTHR30055:SF234">
    <property type="entry name" value="HTH-TYPE TRANSCRIPTIONAL REGULATOR BETI"/>
    <property type="match status" value="1"/>
</dbReference>
<dbReference type="InterPro" id="IPR009057">
    <property type="entry name" value="Homeodomain-like_sf"/>
</dbReference>
<dbReference type="GO" id="GO:0000976">
    <property type="term" value="F:transcription cis-regulatory region binding"/>
    <property type="evidence" value="ECO:0007669"/>
    <property type="project" value="TreeGrafter"/>
</dbReference>
<evidence type="ECO:0000313" key="7">
    <source>
        <dbReference type="Proteomes" id="UP000266677"/>
    </source>
</evidence>
<sequence length="191" mass="21499">MAPEDRRAQLLDAVLRIVVEQGIHKVSMDSVARAAGVTRPVVYTHFTDTDDLLRSSLDREEDLARQQLSPILPLRPSGDPVADVLRYLSGFLQAVGAAPDRWRAAFALVDSETPYFRRRLERWRREFITAFADFLRATIDTRAIDIPMTARTLDTLVWNAGRLTLAEPTEFPPSRILAHHAALIRTLLGAN</sequence>
<dbReference type="InterPro" id="IPR050109">
    <property type="entry name" value="HTH-type_TetR-like_transc_reg"/>
</dbReference>
<evidence type="ECO:0000256" key="2">
    <source>
        <dbReference type="ARBA" id="ARBA00023125"/>
    </source>
</evidence>
<evidence type="ECO:0000256" key="1">
    <source>
        <dbReference type="ARBA" id="ARBA00023015"/>
    </source>
</evidence>
<comment type="caution">
    <text evidence="6">The sequence shown here is derived from an EMBL/GenBank/DDBJ whole genome shotgun (WGS) entry which is preliminary data.</text>
</comment>
<dbReference type="PANTHER" id="PTHR30055">
    <property type="entry name" value="HTH-TYPE TRANSCRIPTIONAL REGULATOR RUTR"/>
    <property type="match status" value="1"/>
</dbReference>
<organism evidence="6 7">
    <name type="scientific">Nocardia panacis</name>
    <dbReference type="NCBI Taxonomy" id="2340916"/>
    <lineage>
        <taxon>Bacteria</taxon>
        <taxon>Bacillati</taxon>
        <taxon>Actinomycetota</taxon>
        <taxon>Actinomycetes</taxon>
        <taxon>Mycobacteriales</taxon>
        <taxon>Nocardiaceae</taxon>
        <taxon>Nocardia</taxon>
    </lineage>
</organism>
<keyword evidence="7" id="KW-1185">Reference proteome</keyword>
<evidence type="ECO:0000313" key="6">
    <source>
        <dbReference type="EMBL" id="RJO69325.1"/>
    </source>
</evidence>
<reference evidence="6 7" key="1">
    <citation type="submission" date="2018-09" db="EMBL/GenBank/DDBJ databases">
        <title>YIM PH21274 draft genome.</title>
        <authorList>
            <person name="Miao C."/>
        </authorList>
    </citation>
    <scope>NUCLEOTIDE SEQUENCE [LARGE SCALE GENOMIC DNA]</scope>
    <source>
        <strain evidence="6 7">YIM PH 21724</strain>
    </source>
</reference>
<dbReference type="InterPro" id="IPR001647">
    <property type="entry name" value="HTH_TetR"/>
</dbReference>
<keyword evidence="3" id="KW-0804">Transcription</keyword>
<dbReference type="Proteomes" id="UP000266677">
    <property type="component" value="Unassembled WGS sequence"/>
</dbReference>
<dbReference type="AlphaFoldDB" id="A0A3A4JL41"/>
<protein>
    <submittedName>
        <fullName evidence="6">TetR/AcrR family transcriptional regulator</fullName>
    </submittedName>
</protein>
<gene>
    <name evidence="6" type="ORF">D5S18_30650</name>
</gene>
<dbReference type="PROSITE" id="PS01081">
    <property type="entry name" value="HTH_TETR_1"/>
    <property type="match status" value="1"/>
</dbReference>
<evidence type="ECO:0000259" key="5">
    <source>
        <dbReference type="PROSITE" id="PS50977"/>
    </source>
</evidence>
<evidence type="ECO:0000256" key="4">
    <source>
        <dbReference type="PROSITE-ProRule" id="PRU00335"/>
    </source>
</evidence>
<keyword evidence="1" id="KW-0805">Transcription regulation</keyword>
<dbReference type="SUPFAM" id="SSF46689">
    <property type="entry name" value="Homeodomain-like"/>
    <property type="match status" value="1"/>
</dbReference>
<feature type="domain" description="HTH tetR-type" evidence="5">
    <location>
        <begin position="4"/>
        <end position="64"/>
    </location>
</feature>
<evidence type="ECO:0000256" key="3">
    <source>
        <dbReference type="ARBA" id="ARBA00023163"/>
    </source>
</evidence>
<dbReference type="Gene3D" id="1.10.357.10">
    <property type="entry name" value="Tetracycline Repressor, domain 2"/>
    <property type="match status" value="1"/>
</dbReference>
<dbReference type="PRINTS" id="PR00455">
    <property type="entry name" value="HTHTETR"/>
</dbReference>
<accession>A0A3A4JL41</accession>
<dbReference type="GO" id="GO:0003700">
    <property type="term" value="F:DNA-binding transcription factor activity"/>
    <property type="evidence" value="ECO:0007669"/>
    <property type="project" value="TreeGrafter"/>
</dbReference>
<dbReference type="EMBL" id="QZFU01000045">
    <property type="protein sequence ID" value="RJO69325.1"/>
    <property type="molecule type" value="Genomic_DNA"/>
</dbReference>
<dbReference type="InterPro" id="IPR036271">
    <property type="entry name" value="Tet_transcr_reg_TetR-rel_C_sf"/>
</dbReference>
<dbReference type="Pfam" id="PF00440">
    <property type="entry name" value="TetR_N"/>
    <property type="match status" value="1"/>
</dbReference>
<dbReference type="OrthoDB" id="4550691at2"/>